<organism evidence="2 3">
    <name type="scientific">Protofrankia coriariae</name>
    <dbReference type="NCBI Taxonomy" id="1562887"/>
    <lineage>
        <taxon>Bacteria</taxon>
        <taxon>Bacillati</taxon>
        <taxon>Actinomycetota</taxon>
        <taxon>Actinomycetes</taxon>
        <taxon>Frankiales</taxon>
        <taxon>Frankiaceae</taxon>
        <taxon>Protofrankia</taxon>
    </lineage>
</organism>
<reference evidence="2 3" key="1">
    <citation type="submission" date="2014-12" db="EMBL/GenBank/DDBJ databases">
        <title>Frankia sp. BMG5.1 draft genome.</title>
        <authorList>
            <person name="Gtari M."/>
            <person name="Ghodhbane-Gtari F."/>
            <person name="Nouioui I."/>
            <person name="Ktari A."/>
            <person name="Hezbri K."/>
            <person name="Mimouni W."/>
            <person name="Sbissi I."/>
            <person name="Ayari A."/>
            <person name="Yamanaka T."/>
            <person name="Normand P."/>
            <person name="Tisa L.S."/>
            <person name="Boudabous A."/>
        </authorList>
    </citation>
    <scope>NUCLEOTIDE SEQUENCE [LARGE SCALE GENOMIC DNA]</scope>
    <source>
        <strain evidence="2 3">BMG5.1</strain>
    </source>
</reference>
<name>A0ABR5F3F9_9ACTN</name>
<dbReference type="InterPro" id="IPR050509">
    <property type="entry name" value="CoA-transferase_III"/>
</dbReference>
<evidence type="ECO:0000256" key="1">
    <source>
        <dbReference type="SAM" id="MobiDB-lite"/>
    </source>
</evidence>
<comment type="caution">
    <text evidence="2">The sequence shown here is derived from an EMBL/GenBank/DDBJ whole genome shotgun (WGS) entry which is preliminary data.</text>
</comment>
<dbReference type="EMBL" id="JWIO01000017">
    <property type="protein sequence ID" value="KLL11227.1"/>
    <property type="molecule type" value="Genomic_DNA"/>
</dbReference>
<protein>
    <recommendedName>
        <fullName evidence="4">CoA-transferase family III</fullName>
    </recommendedName>
</protein>
<evidence type="ECO:0008006" key="4">
    <source>
        <dbReference type="Google" id="ProtNLM"/>
    </source>
</evidence>
<proteinExistence type="predicted"/>
<keyword evidence="3" id="KW-1185">Reference proteome</keyword>
<feature type="region of interest" description="Disordered" evidence="1">
    <location>
        <begin position="505"/>
        <end position="525"/>
    </location>
</feature>
<sequence length="525" mass="54110">MPMSEPGNGPPVSDKSHSRHVREMIAEAARALGGEFPGQDAVTITGPPRTLPSRLPVSALAQASVAVVGLAAGELSAARAGAGPQRGEPLTIDSGAVAAAFTSERHLRLDGQPQIGMDPLSAFLPAVDGWVRLHGNYPHHRARLRAALGIADTVTDPTAAVRAAVATLPATEVEDRVVAHGGVAAAVRDTAGWRRHPQGRALAELPLAGVRRLDDEHAPGAGHPAHERGPVDEHGLPAAGIRVLDLTRVIAGPIGTRILAFLGADVLRVDSPRLPEIPAQHLDTGPGKRSAFLDLERPADRQAFEELLASADVVVSGYRPGALDRFGLSPRALHERRPGIRPGIVVATLSAWGPTGPWAGRRGFDSIVQAATGIATTEAGDEPDGGRPGVLPAQALDHATGYLTAAAVLRALTLRHRESGSWHVQLSLAQTATWLLARRARTDGKADGTVGTVAGAATAGGVAGGTAAAGASADASAIGVIPWLDTVGSHAGRLTYVLPPLRVDGGPRTWSHPPLPLGASPPAWL</sequence>
<dbReference type="SUPFAM" id="SSF89796">
    <property type="entry name" value="CoA-transferase family III (CaiB/BaiF)"/>
    <property type="match status" value="2"/>
</dbReference>
<dbReference type="Proteomes" id="UP000035425">
    <property type="component" value="Unassembled WGS sequence"/>
</dbReference>
<feature type="region of interest" description="Disordered" evidence="1">
    <location>
        <begin position="214"/>
        <end position="234"/>
    </location>
</feature>
<gene>
    <name evidence="2" type="ORF">FrCorBMG51_12410</name>
</gene>
<dbReference type="InterPro" id="IPR023606">
    <property type="entry name" value="CoA-Trfase_III_dom_1_sf"/>
</dbReference>
<dbReference type="PANTHER" id="PTHR48228">
    <property type="entry name" value="SUCCINYL-COA--D-CITRAMALATE COA-TRANSFERASE"/>
    <property type="match status" value="1"/>
</dbReference>
<dbReference type="PANTHER" id="PTHR48228:SF4">
    <property type="entry name" value="BLR3030 PROTEIN"/>
    <property type="match status" value="1"/>
</dbReference>
<accession>A0ABR5F3F9</accession>
<dbReference type="Pfam" id="PF02515">
    <property type="entry name" value="CoA_transf_3"/>
    <property type="match status" value="1"/>
</dbReference>
<evidence type="ECO:0000313" key="2">
    <source>
        <dbReference type="EMBL" id="KLL11227.1"/>
    </source>
</evidence>
<dbReference type="InterPro" id="IPR003673">
    <property type="entry name" value="CoA-Trfase_fam_III"/>
</dbReference>
<dbReference type="Gene3D" id="3.40.50.10540">
    <property type="entry name" value="Crotonobetainyl-coa:carnitine coa-transferase, domain 1"/>
    <property type="match status" value="1"/>
</dbReference>
<evidence type="ECO:0000313" key="3">
    <source>
        <dbReference type="Proteomes" id="UP000035425"/>
    </source>
</evidence>